<accession>A0A813WCF1</accession>
<evidence type="ECO:0000259" key="3">
    <source>
        <dbReference type="PROSITE" id="PS50948"/>
    </source>
</evidence>
<gene>
    <name evidence="4" type="ORF">XAT740_LOCUS5890</name>
</gene>
<organism evidence="4 5">
    <name type="scientific">Adineta ricciae</name>
    <name type="common">Rotifer</name>
    <dbReference type="NCBI Taxonomy" id="249248"/>
    <lineage>
        <taxon>Eukaryota</taxon>
        <taxon>Metazoa</taxon>
        <taxon>Spiralia</taxon>
        <taxon>Gnathifera</taxon>
        <taxon>Rotifera</taxon>
        <taxon>Eurotatoria</taxon>
        <taxon>Bdelloidea</taxon>
        <taxon>Adinetida</taxon>
        <taxon>Adinetidae</taxon>
        <taxon>Adineta</taxon>
    </lineage>
</organism>
<comment type="caution">
    <text evidence="4">The sequence shown here is derived from an EMBL/GenBank/DDBJ whole genome shotgun (WGS) entry which is preliminary data.</text>
</comment>
<evidence type="ECO:0000313" key="5">
    <source>
        <dbReference type="Proteomes" id="UP000663828"/>
    </source>
</evidence>
<dbReference type="Pfam" id="PF00024">
    <property type="entry name" value="PAN_1"/>
    <property type="match status" value="1"/>
</dbReference>
<keyword evidence="5" id="KW-1185">Reference proteome</keyword>
<evidence type="ECO:0000256" key="1">
    <source>
        <dbReference type="ARBA" id="ARBA00022729"/>
    </source>
</evidence>
<keyword evidence="1 2" id="KW-0732">Signal</keyword>
<dbReference type="Proteomes" id="UP000663828">
    <property type="component" value="Unassembled WGS sequence"/>
</dbReference>
<dbReference type="AlphaFoldDB" id="A0A813WCF1"/>
<dbReference type="SUPFAM" id="SSF69318">
    <property type="entry name" value="Integrin alpha N-terminal domain"/>
    <property type="match status" value="1"/>
</dbReference>
<dbReference type="PANTHER" id="PTHR46580">
    <property type="entry name" value="SENSOR KINASE-RELATED"/>
    <property type="match status" value="1"/>
</dbReference>
<feature type="chain" id="PRO_5033058125" description="Apple domain-containing protein" evidence="2">
    <location>
        <begin position="23"/>
        <end position="317"/>
    </location>
</feature>
<dbReference type="Pfam" id="PF13517">
    <property type="entry name" value="FG-GAP_3"/>
    <property type="match status" value="1"/>
</dbReference>
<evidence type="ECO:0000313" key="4">
    <source>
        <dbReference type="EMBL" id="CAF0859074.1"/>
    </source>
</evidence>
<feature type="domain" description="Apple" evidence="3">
    <location>
        <begin position="41"/>
        <end position="108"/>
    </location>
</feature>
<feature type="non-terminal residue" evidence="4">
    <location>
        <position position="317"/>
    </location>
</feature>
<dbReference type="InterPro" id="IPR013517">
    <property type="entry name" value="FG-GAP"/>
</dbReference>
<protein>
    <recommendedName>
        <fullName evidence="3">Apple domain-containing protein</fullName>
    </recommendedName>
</protein>
<dbReference type="SUPFAM" id="SSF57414">
    <property type="entry name" value="Hairpin loop containing domain-like"/>
    <property type="match status" value="1"/>
</dbReference>
<sequence length="317" mass="33213">MVYDSIFLFLLSSLLTVSVQSAQEVIQSAQLTVMNGWQFQCANTTCSPFATSAALKIQDCQSACLSEVRCKAFTFRETAALCEIFTNVQSQASNMLAAVDVTTMIIMDRTRVPPEPTATITKSTSTSILTATSTSIPIVTSTISTSATTTANTYLSLFNTYRVYGVGSSPLAAVSNDFNQDNNLDLVVIGSQVNILLGYGDGTFGAPKAFAAGASPRFLASGDFNGDNKIDLAVVNSGGNTTSIFLGNGNGTFQTQQIYSTGSKPYSIMTSDLNGDGITDLVTGNALGNSTSIFIGYGNGSFQTQQLVLTGAGTQST</sequence>
<dbReference type="PROSITE" id="PS50948">
    <property type="entry name" value="PAN"/>
    <property type="match status" value="1"/>
</dbReference>
<evidence type="ECO:0000256" key="2">
    <source>
        <dbReference type="SAM" id="SignalP"/>
    </source>
</evidence>
<dbReference type="InterPro" id="IPR003609">
    <property type="entry name" value="Pan_app"/>
</dbReference>
<reference evidence="4" key="1">
    <citation type="submission" date="2021-02" db="EMBL/GenBank/DDBJ databases">
        <authorList>
            <person name="Nowell W R."/>
        </authorList>
    </citation>
    <scope>NUCLEOTIDE SEQUENCE</scope>
</reference>
<dbReference type="InterPro" id="IPR028994">
    <property type="entry name" value="Integrin_alpha_N"/>
</dbReference>
<proteinExistence type="predicted"/>
<dbReference type="EMBL" id="CAJNOR010000260">
    <property type="protein sequence ID" value="CAF0859074.1"/>
    <property type="molecule type" value="Genomic_DNA"/>
</dbReference>
<feature type="signal peptide" evidence="2">
    <location>
        <begin position="1"/>
        <end position="22"/>
    </location>
</feature>
<name>A0A813WCF1_ADIRI</name>
<dbReference type="Gene3D" id="2.30.30.100">
    <property type="match status" value="2"/>
</dbReference>